<protein>
    <submittedName>
        <fullName evidence="1">Uncharacterized protein</fullName>
    </submittedName>
</protein>
<organism evidence="1 2">
    <name type="scientific">Brevundimonas phage vB_BpoS-Kabachok</name>
    <dbReference type="NCBI Taxonomy" id="2948600"/>
    <lineage>
        <taxon>Viruses</taxon>
        <taxon>Duplodnaviria</taxon>
        <taxon>Heunggongvirae</taxon>
        <taxon>Uroviricota</taxon>
        <taxon>Caudoviricetes</taxon>
        <taxon>Jeanschmidtviridae</taxon>
        <taxon>Marchewkavirus</taxon>
        <taxon>Marchewkavirus kabachok</taxon>
    </lineage>
</organism>
<name>A0A9E7SJ64_9CAUD</name>
<dbReference type="EMBL" id="ON529852">
    <property type="protein sequence ID" value="USN14033.1"/>
    <property type="molecule type" value="Genomic_DNA"/>
</dbReference>
<keyword evidence="2" id="KW-1185">Reference proteome</keyword>
<proteinExistence type="predicted"/>
<dbReference type="Proteomes" id="UP001056685">
    <property type="component" value="Segment"/>
</dbReference>
<reference evidence="1" key="1">
    <citation type="submission" date="2022-05" db="EMBL/GenBank/DDBJ databases">
        <authorList>
            <person name="Friedrich I."/>
            <person name="Poehlein A."/>
            <person name="Schneider D."/>
            <person name="Hertel R."/>
            <person name="Daniel R."/>
        </authorList>
    </citation>
    <scope>NUCLEOTIDE SEQUENCE</scope>
</reference>
<gene>
    <name evidence="1" type="ORF">KABACHOK_01970</name>
</gene>
<accession>A0A9E7SJ64</accession>
<evidence type="ECO:0000313" key="1">
    <source>
        <dbReference type="EMBL" id="USN14033.1"/>
    </source>
</evidence>
<evidence type="ECO:0000313" key="2">
    <source>
        <dbReference type="Proteomes" id="UP001056685"/>
    </source>
</evidence>
<sequence length="172" mass="19410">MTEPLPDYWTIDTPETREAAVSYRLLRSDAPLTPEQRKGAAATLESLVMALEDVTPPVLRRMFLDDAIFWCTHWETPPTFESRDGRLVETSGARNWPAVAVLCNDLFHWAVADCEEVSPDLWGEIAAIHKAHGTWGLQVWVARRRKQTPQGPVLRDAGWIKAAEAMGWSQET</sequence>